<evidence type="ECO:0000313" key="2">
    <source>
        <dbReference type="EMBL" id="MBS5331505.1"/>
    </source>
</evidence>
<dbReference type="Pfam" id="PF00685">
    <property type="entry name" value="Sulfotransfer_1"/>
    <property type="match status" value="1"/>
</dbReference>
<dbReference type="Proteomes" id="UP000759273">
    <property type="component" value="Unassembled WGS sequence"/>
</dbReference>
<name>A0A943HJV4_9FIRM</name>
<protein>
    <submittedName>
        <fullName evidence="2">Sulfotransferase domain-containing protein</fullName>
    </submittedName>
</protein>
<gene>
    <name evidence="2" type="ORF">KHY36_03120</name>
</gene>
<accession>A0A943HJV4</accession>
<dbReference type="InterPro" id="IPR000863">
    <property type="entry name" value="Sulfotransferase_dom"/>
</dbReference>
<feature type="domain" description="Sulfotransferase" evidence="1">
    <location>
        <begin position="203"/>
        <end position="317"/>
    </location>
</feature>
<dbReference type="AlphaFoldDB" id="A0A943HJV4"/>
<dbReference type="SUPFAM" id="SSF52540">
    <property type="entry name" value="P-loop containing nucleoside triphosphate hydrolases"/>
    <property type="match status" value="1"/>
</dbReference>
<proteinExistence type="predicted"/>
<sequence>MENKIVIPTGYMGSGSSAVTDLLSEVAGYSCSNGNFEYVFMHCPNGVFDLEDKLLKGNNALRSDEALHTFYSCMKTLYTNKYYWVADYKDKVGPDFMSWCVEFISSLMDERTKDVYWYYQENPNAKIYIEKTLTKIIKLISFGKVVPKPGLRYEEMWLSYTTPSEFYSRARILLDKFFLQMGISNSNIILDQFVLPHNLYRIENYFEDNCKVIVVDRDPRDVFLLNKYYWRKANATVPYSFDAEKFCSNYSKMRQAEKQVENRNILRIHFEDLIYNYDSSVFQILSFLDIPKTLHKDKMTKFVPEKSKKNTQIFNRNMEYSDEAHYIESKLSQYLYVFPSVEREKFSVDNMIL</sequence>
<dbReference type="InterPro" id="IPR027417">
    <property type="entry name" value="P-loop_NTPase"/>
</dbReference>
<evidence type="ECO:0000313" key="3">
    <source>
        <dbReference type="Proteomes" id="UP000759273"/>
    </source>
</evidence>
<reference evidence="2" key="1">
    <citation type="submission" date="2021-02" db="EMBL/GenBank/DDBJ databases">
        <title>Infant gut strain persistence is associated with maternal origin, phylogeny, and functional potential including surface adhesion and iron acquisition.</title>
        <authorList>
            <person name="Lou Y.C."/>
        </authorList>
    </citation>
    <scope>NUCLEOTIDE SEQUENCE</scope>
    <source>
        <strain evidence="2">L3_101_000M1_dasL3_101_000M1_concoct_87</strain>
    </source>
</reference>
<comment type="caution">
    <text evidence="2">The sequence shown here is derived from an EMBL/GenBank/DDBJ whole genome shotgun (WGS) entry which is preliminary data.</text>
</comment>
<organism evidence="2 3">
    <name type="scientific">Subdoligranulum variabile</name>
    <dbReference type="NCBI Taxonomy" id="214851"/>
    <lineage>
        <taxon>Bacteria</taxon>
        <taxon>Bacillati</taxon>
        <taxon>Bacillota</taxon>
        <taxon>Clostridia</taxon>
        <taxon>Eubacteriales</taxon>
        <taxon>Oscillospiraceae</taxon>
        <taxon>Subdoligranulum</taxon>
    </lineage>
</organism>
<dbReference type="GO" id="GO:0008146">
    <property type="term" value="F:sulfotransferase activity"/>
    <property type="evidence" value="ECO:0007669"/>
    <property type="project" value="InterPro"/>
</dbReference>
<dbReference type="Gene3D" id="3.40.50.300">
    <property type="entry name" value="P-loop containing nucleotide triphosphate hydrolases"/>
    <property type="match status" value="1"/>
</dbReference>
<evidence type="ECO:0000259" key="1">
    <source>
        <dbReference type="Pfam" id="PF00685"/>
    </source>
</evidence>
<dbReference type="EMBL" id="JAGZGG010000004">
    <property type="protein sequence ID" value="MBS5331505.1"/>
    <property type="molecule type" value="Genomic_DNA"/>
</dbReference>